<reference evidence="2" key="1">
    <citation type="submission" date="2019-04" db="EMBL/GenBank/DDBJ databases">
        <title>Whole genome sequencing of oral phylogroup 2 treponemes.</title>
        <authorList>
            <person name="Chan Y."/>
            <person name="Zeng H.H."/>
            <person name="Yu X.L."/>
            <person name="Leung W.K."/>
            <person name="Watt R.M."/>
        </authorList>
    </citation>
    <scope>NUCLEOTIDE SEQUENCE</scope>
    <source>
        <strain evidence="2">OMZ 835</strain>
    </source>
</reference>
<keyword evidence="1" id="KW-0812">Transmembrane</keyword>
<evidence type="ECO:0000256" key="1">
    <source>
        <dbReference type="SAM" id="Phobius"/>
    </source>
</evidence>
<sequence>MRLVRNVRLKRVLDAFYLFYYDELSITQKNSILAPKFVFCRLLFGKSPYFLYLAIFYFE</sequence>
<accession>A0AAE9MSH4</accession>
<evidence type="ECO:0000313" key="3">
    <source>
        <dbReference type="Proteomes" id="UP001058682"/>
    </source>
</evidence>
<gene>
    <name evidence="2" type="ORF">E4N74_04240</name>
</gene>
<dbReference type="Proteomes" id="UP001058682">
    <property type="component" value="Chromosome"/>
</dbReference>
<dbReference type="EMBL" id="CP038804">
    <property type="protein sequence ID" value="UTY33309.1"/>
    <property type="molecule type" value="Genomic_DNA"/>
</dbReference>
<name>A0AAE9MSH4_9SPIR</name>
<keyword evidence="1" id="KW-0472">Membrane</keyword>
<dbReference type="AlphaFoldDB" id="A0AAE9MSH4"/>
<organism evidence="2 3">
    <name type="scientific">Treponema putidum</name>
    <dbReference type="NCBI Taxonomy" id="221027"/>
    <lineage>
        <taxon>Bacteria</taxon>
        <taxon>Pseudomonadati</taxon>
        <taxon>Spirochaetota</taxon>
        <taxon>Spirochaetia</taxon>
        <taxon>Spirochaetales</taxon>
        <taxon>Treponemataceae</taxon>
        <taxon>Treponema</taxon>
    </lineage>
</organism>
<keyword evidence="1" id="KW-1133">Transmembrane helix</keyword>
<proteinExistence type="predicted"/>
<protein>
    <submittedName>
        <fullName evidence="2">Uncharacterized protein</fullName>
    </submittedName>
</protein>
<feature type="transmembrane region" description="Helical" evidence="1">
    <location>
        <begin position="38"/>
        <end position="58"/>
    </location>
</feature>
<evidence type="ECO:0000313" key="2">
    <source>
        <dbReference type="EMBL" id="UTY33309.1"/>
    </source>
</evidence>